<comment type="caution">
    <text evidence="2">The sequence shown here is derived from an EMBL/GenBank/DDBJ whole genome shotgun (WGS) entry which is preliminary data.</text>
</comment>
<dbReference type="EMBL" id="CABFMQ020000131">
    <property type="protein sequence ID" value="VTZ52269.1"/>
    <property type="molecule type" value="Genomic_DNA"/>
</dbReference>
<name>A0A8B6MCY5_METTU</name>
<evidence type="ECO:0000313" key="3">
    <source>
        <dbReference type="Proteomes" id="UP000485880"/>
    </source>
</evidence>
<dbReference type="AlphaFoldDB" id="A0A8B6MCY5"/>
<organism evidence="2 3">
    <name type="scientific">Methylocella tundrae</name>
    <dbReference type="NCBI Taxonomy" id="227605"/>
    <lineage>
        <taxon>Bacteria</taxon>
        <taxon>Pseudomonadati</taxon>
        <taxon>Pseudomonadota</taxon>
        <taxon>Alphaproteobacteria</taxon>
        <taxon>Hyphomicrobiales</taxon>
        <taxon>Beijerinckiaceae</taxon>
        <taxon>Methylocella</taxon>
    </lineage>
</organism>
<sequence>MPDRLDGRDRRSRNPHARKAATAQIGNGLAHIPIRPVDLIDENMLKLLNLERFLIDRMTPSIGKRSSGGR</sequence>
<keyword evidence="3" id="KW-1185">Reference proteome</keyword>
<reference evidence="2 3" key="1">
    <citation type="submission" date="2019-05" db="EMBL/GenBank/DDBJ databases">
        <authorList>
            <person name="Farhan Ul Haque M."/>
        </authorList>
    </citation>
    <scope>NUCLEOTIDE SEQUENCE [LARGE SCALE GENOMIC DNA]</scope>
    <source>
        <strain evidence="2">2</strain>
    </source>
</reference>
<accession>A0A8B6MCY5</accession>
<evidence type="ECO:0000256" key="1">
    <source>
        <dbReference type="SAM" id="MobiDB-lite"/>
    </source>
</evidence>
<evidence type="ECO:0000313" key="2">
    <source>
        <dbReference type="EMBL" id="VTZ52269.1"/>
    </source>
</evidence>
<proteinExistence type="predicted"/>
<dbReference type="Proteomes" id="UP000485880">
    <property type="component" value="Unassembled WGS sequence"/>
</dbReference>
<feature type="compositionally biased region" description="Basic residues" evidence="1">
    <location>
        <begin position="10"/>
        <end position="19"/>
    </location>
</feature>
<feature type="region of interest" description="Disordered" evidence="1">
    <location>
        <begin position="1"/>
        <end position="22"/>
    </location>
</feature>
<protein>
    <submittedName>
        <fullName evidence="2">Uncharacterized protein</fullName>
    </submittedName>
</protein>
<gene>
    <name evidence="2" type="ORF">MPC4_70157</name>
</gene>